<evidence type="ECO:0000313" key="2">
    <source>
        <dbReference type="Proteomes" id="UP001417504"/>
    </source>
</evidence>
<proteinExistence type="predicted"/>
<keyword evidence="2" id="KW-1185">Reference proteome</keyword>
<dbReference type="Proteomes" id="UP001417504">
    <property type="component" value="Unassembled WGS sequence"/>
</dbReference>
<name>A0AAP0HHS2_9MAGN</name>
<accession>A0AAP0HHS2</accession>
<reference evidence="1 2" key="1">
    <citation type="submission" date="2024-01" db="EMBL/GenBank/DDBJ databases">
        <title>Genome assemblies of Stephania.</title>
        <authorList>
            <person name="Yang L."/>
        </authorList>
    </citation>
    <scope>NUCLEOTIDE SEQUENCE [LARGE SCALE GENOMIC DNA]</scope>
    <source>
        <strain evidence="1">QJT</strain>
        <tissue evidence="1">Leaf</tissue>
    </source>
</reference>
<evidence type="ECO:0000313" key="1">
    <source>
        <dbReference type="EMBL" id="KAK9085272.1"/>
    </source>
</evidence>
<dbReference type="AlphaFoldDB" id="A0AAP0HHS2"/>
<comment type="caution">
    <text evidence="1">The sequence shown here is derived from an EMBL/GenBank/DDBJ whole genome shotgun (WGS) entry which is preliminary data.</text>
</comment>
<protein>
    <submittedName>
        <fullName evidence="1">Uncharacterized protein</fullName>
    </submittedName>
</protein>
<organism evidence="1 2">
    <name type="scientific">Stephania japonica</name>
    <dbReference type="NCBI Taxonomy" id="461633"/>
    <lineage>
        <taxon>Eukaryota</taxon>
        <taxon>Viridiplantae</taxon>
        <taxon>Streptophyta</taxon>
        <taxon>Embryophyta</taxon>
        <taxon>Tracheophyta</taxon>
        <taxon>Spermatophyta</taxon>
        <taxon>Magnoliopsida</taxon>
        <taxon>Ranunculales</taxon>
        <taxon>Menispermaceae</taxon>
        <taxon>Menispermoideae</taxon>
        <taxon>Cissampelideae</taxon>
        <taxon>Stephania</taxon>
    </lineage>
</organism>
<dbReference type="EMBL" id="JBBNAE010000011">
    <property type="protein sequence ID" value="KAK9085272.1"/>
    <property type="molecule type" value="Genomic_DNA"/>
</dbReference>
<sequence length="110" mass="12920">MNIYFFIHLRGRAINMWFKQKNQLRVLCVLITFILLIVLLLFTNVATAGGADLWLEDAKQGGLVPYRALVERNRSTHNYMINENSIYGSQKKIFYLLCTVELRTLHRHHL</sequence>
<gene>
    <name evidence="1" type="ORF">Sjap_025683</name>
</gene>